<dbReference type="CDD" id="cd12797">
    <property type="entry name" value="M23_peptidase"/>
    <property type="match status" value="1"/>
</dbReference>
<dbReference type="PANTHER" id="PTHR21666">
    <property type="entry name" value="PEPTIDASE-RELATED"/>
    <property type="match status" value="1"/>
</dbReference>
<dbReference type="Pfam" id="PF01551">
    <property type="entry name" value="Peptidase_M23"/>
    <property type="match status" value="1"/>
</dbReference>
<evidence type="ECO:0000313" key="4">
    <source>
        <dbReference type="EMBL" id="OUD14283.1"/>
    </source>
</evidence>
<dbReference type="EMBL" id="MSLT01000012">
    <property type="protein sequence ID" value="OUD14283.1"/>
    <property type="molecule type" value="Genomic_DNA"/>
</dbReference>
<feature type="chain" id="PRO_5012242297" description="M23ase beta-sheet core domain-containing protein" evidence="2">
    <location>
        <begin position="22"/>
        <end position="379"/>
    </location>
</feature>
<evidence type="ECO:0000313" key="5">
    <source>
        <dbReference type="Proteomes" id="UP000194798"/>
    </source>
</evidence>
<organism evidence="4 5">
    <name type="scientific">Thioflexithrix psekupsensis</name>
    <dbReference type="NCBI Taxonomy" id="1570016"/>
    <lineage>
        <taxon>Bacteria</taxon>
        <taxon>Pseudomonadati</taxon>
        <taxon>Pseudomonadota</taxon>
        <taxon>Gammaproteobacteria</taxon>
        <taxon>Thiotrichales</taxon>
        <taxon>Thioflexithrix</taxon>
    </lineage>
</organism>
<dbReference type="InterPro" id="IPR050570">
    <property type="entry name" value="Cell_wall_metabolism_enzyme"/>
</dbReference>
<feature type="coiled-coil region" evidence="1">
    <location>
        <begin position="159"/>
        <end position="232"/>
    </location>
</feature>
<evidence type="ECO:0000256" key="1">
    <source>
        <dbReference type="SAM" id="Coils"/>
    </source>
</evidence>
<dbReference type="InterPro" id="IPR016047">
    <property type="entry name" value="M23ase_b-sheet_dom"/>
</dbReference>
<sequence length="379" mass="43634">MIVWCLFLLWSLEMVFVASIAADDPLAPSPEQLRQLEIRIRTLQSRMHDTQTEYGQRQQQLQQQEEAIGKIVERMQQLERERHACQVNLDELEQQRAEQLQQLTAQRNVLAQQIRAAYLIGRQDYLKLWLNQESPDHIGRLLTYYDYFNRARADQIEAINDTLAQIQTLEKAIAQEKNRLNELINNLNHRKMALDTTQLERQRLLTDTLALISSQEAELKRLQEDKQRLSTLLGGLDSVIKQLPRPNTPPFHQLRGQLPLPVEGKIARQFGEARAGRLKWQGLLIAADLGEKVSAVAAGRVVFAEWFRNLGLLIILDHQHDYMTLYGYNQSIEVKVGDWVNAGDVIGRVGDSGGQPQSALYFEIRRQGEPIDPRPWLQP</sequence>
<proteinExistence type="predicted"/>
<protein>
    <recommendedName>
        <fullName evidence="3">M23ase beta-sheet core domain-containing protein</fullName>
    </recommendedName>
</protein>
<dbReference type="Proteomes" id="UP000194798">
    <property type="component" value="Unassembled WGS sequence"/>
</dbReference>
<keyword evidence="2" id="KW-0732">Signal</keyword>
<evidence type="ECO:0000256" key="2">
    <source>
        <dbReference type="SAM" id="SignalP"/>
    </source>
</evidence>
<accession>A0A251X9D2</accession>
<dbReference type="InterPro" id="IPR011055">
    <property type="entry name" value="Dup_hybrid_motif"/>
</dbReference>
<feature type="coiled-coil region" evidence="1">
    <location>
        <begin position="33"/>
        <end position="109"/>
    </location>
</feature>
<keyword evidence="5" id="KW-1185">Reference proteome</keyword>
<dbReference type="PANTHER" id="PTHR21666:SF270">
    <property type="entry name" value="MUREIN HYDROLASE ACTIVATOR ENVC"/>
    <property type="match status" value="1"/>
</dbReference>
<keyword evidence="1" id="KW-0175">Coiled coil</keyword>
<evidence type="ECO:0000259" key="3">
    <source>
        <dbReference type="Pfam" id="PF01551"/>
    </source>
</evidence>
<dbReference type="Gene3D" id="2.70.70.10">
    <property type="entry name" value="Glucose Permease (Domain IIA)"/>
    <property type="match status" value="1"/>
</dbReference>
<gene>
    <name evidence="4" type="ORF">TPSD3_08135</name>
</gene>
<dbReference type="FunFam" id="2.70.70.10:FF:000003">
    <property type="entry name" value="Murein hydrolase activator EnvC"/>
    <property type="match status" value="1"/>
</dbReference>
<feature type="domain" description="M23ase beta-sheet core" evidence="3">
    <location>
        <begin position="280"/>
        <end position="373"/>
    </location>
</feature>
<dbReference type="GO" id="GO:0004222">
    <property type="term" value="F:metalloendopeptidase activity"/>
    <property type="evidence" value="ECO:0007669"/>
    <property type="project" value="TreeGrafter"/>
</dbReference>
<comment type="caution">
    <text evidence="4">The sequence shown here is derived from an EMBL/GenBank/DDBJ whole genome shotgun (WGS) entry which is preliminary data.</text>
</comment>
<dbReference type="SUPFAM" id="SSF51261">
    <property type="entry name" value="Duplicated hybrid motif"/>
    <property type="match status" value="1"/>
</dbReference>
<dbReference type="Gene3D" id="6.10.250.3150">
    <property type="match status" value="1"/>
</dbReference>
<dbReference type="AlphaFoldDB" id="A0A251X9D2"/>
<reference evidence="4 5" key="1">
    <citation type="submission" date="2016-12" db="EMBL/GenBank/DDBJ databases">
        <title>Thioflexothrix psekupsii D3 genome sequencing and assembly.</title>
        <authorList>
            <person name="Fomenkov A."/>
            <person name="Vincze T."/>
            <person name="Grabovich M."/>
            <person name="Anton B.P."/>
            <person name="Dubinina G."/>
            <person name="Orlova M."/>
            <person name="Belousova E."/>
            <person name="Roberts R.J."/>
        </authorList>
    </citation>
    <scope>NUCLEOTIDE SEQUENCE [LARGE SCALE GENOMIC DNA]</scope>
    <source>
        <strain evidence="4">D3</strain>
    </source>
</reference>
<name>A0A251X9D2_9GAMM</name>
<feature type="signal peptide" evidence="2">
    <location>
        <begin position="1"/>
        <end position="21"/>
    </location>
</feature>